<name>A0ABQ0JYK1_9BACT</name>
<proteinExistence type="predicted"/>
<protein>
    <submittedName>
        <fullName evidence="1">Uncharacterized phage-encoded protein</fullName>
    </submittedName>
</protein>
<accession>A0ABQ0JYK1</accession>
<keyword evidence="2" id="KW-1185">Reference proteome</keyword>
<evidence type="ECO:0000313" key="1">
    <source>
        <dbReference type="EMBL" id="GAN33554.1"/>
    </source>
</evidence>
<dbReference type="Proteomes" id="UP000032309">
    <property type="component" value="Unassembled WGS sequence"/>
</dbReference>
<dbReference type="EMBL" id="BAFN01000001">
    <property type="protein sequence ID" value="GAN33554.1"/>
    <property type="molecule type" value="Genomic_DNA"/>
</dbReference>
<sequence length="75" mass="8843">MLKKQGYTVTKTTVINWLRQYNLAIKPGGRWQIDKNKFVNFLLVLPIEKARGLFFIYQIMNSMKLAYLIESFGKL</sequence>
<comment type="caution">
    <text evidence="1">The sequence shown here is derived from an EMBL/GenBank/DDBJ whole genome shotgun (WGS) entry which is preliminary data.</text>
</comment>
<evidence type="ECO:0000313" key="2">
    <source>
        <dbReference type="Proteomes" id="UP000032309"/>
    </source>
</evidence>
<gene>
    <name evidence="1" type="ORF">BROSI_A2079</name>
</gene>
<organism evidence="1 2">
    <name type="scientific">Candidatus Brocadia sinica JPN1</name>
    <dbReference type="NCBI Taxonomy" id="1197129"/>
    <lineage>
        <taxon>Bacteria</taxon>
        <taxon>Pseudomonadati</taxon>
        <taxon>Planctomycetota</taxon>
        <taxon>Candidatus Brocadiia</taxon>
        <taxon>Candidatus Brocadiales</taxon>
        <taxon>Candidatus Brocadiaceae</taxon>
        <taxon>Candidatus Brocadia</taxon>
    </lineage>
</organism>
<reference evidence="2" key="1">
    <citation type="journal article" date="2015" name="Genome Announc.">
        <title>Draft Genome Sequence of an Anaerobic Ammonium-Oxidizing Bacterium, "Candidatus Brocadia sinica".</title>
        <authorList>
            <person name="Oshiki M."/>
            <person name="Shinyako-Hata K."/>
            <person name="Satoh H."/>
            <person name="Okabe S."/>
        </authorList>
    </citation>
    <scope>NUCLEOTIDE SEQUENCE [LARGE SCALE GENOMIC DNA]</scope>
    <source>
        <strain evidence="2">JPN1</strain>
    </source>
</reference>